<name>A0A251XP74_9MICO</name>
<reference evidence="1 2" key="1">
    <citation type="submission" date="2016-08" db="EMBL/GenBank/DDBJ databases">
        <title>Genome sequence of Clavibacter michiganensis spp. strain CASJ009.</title>
        <authorList>
            <person name="Thapa S.P."/>
            <person name="Coaker G."/>
        </authorList>
    </citation>
    <scope>NUCLEOTIDE SEQUENCE [LARGE SCALE GENOMIC DNA]</scope>
    <source>
        <strain evidence="1">CASJ009</strain>
    </source>
</reference>
<organism evidence="1 2">
    <name type="scientific">Clavibacter michiganensis</name>
    <dbReference type="NCBI Taxonomy" id="28447"/>
    <lineage>
        <taxon>Bacteria</taxon>
        <taxon>Bacillati</taxon>
        <taxon>Actinomycetota</taxon>
        <taxon>Actinomycetes</taxon>
        <taxon>Micrococcales</taxon>
        <taxon>Microbacteriaceae</taxon>
        <taxon>Clavibacter</taxon>
    </lineage>
</organism>
<proteinExistence type="predicted"/>
<protein>
    <submittedName>
        <fullName evidence="1">Uncharacterized protein</fullName>
    </submittedName>
</protein>
<gene>
    <name evidence="1" type="ORF">CMsap09_00055</name>
</gene>
<dbReference type="Proteomes" id="UP000195106">
    <property type="component" value="Unassembled WGS sequence"/>
</dbReference>
<evidence type="ECO:0000313" key="2">
    <source>
        <dbReference type="Proteomes" id="UP000195106"/>
    </source>
</evidence>
<sequence>MVVVGGVGYALYQTFRADDDLWIADDEPEAVDAKDQPAS</sequence>
<dbReference type="EMBL" id="MDHJ01000001">
    <property type="protein sequence ID" value="OUE07306.1"/>
    <property type="molecule type" value="Genomic_DNA"/>
</dbReference>
<dbReference type="AlphaFoldDB" id="A0A251XP74"/>
<evidence type="ECO:0000313" key="1">
    <source>
        <dbReference type="EMBL" id="OUE07306.1"/>
    </source>
</evidence>
<accession>A0A251XP74</accession>
<comment type="caution">
    <text evidence="1">The sequence shown here is derived from an EMBL/GenBank/DDBJ whole genome shotgun (WGS) entry which is preliminary data.</text>
</comment>